<gene>
    <name evidence="1" type="ORF">AL072_26645</name>
</gene>
<keyword evidence="2" id="KW-1185">Reference proteome</keyword>
<dbReference type="AlphaFoldDB" id="A0AAC8W3Y0"/>
<dbReference type="InterPro" id="IPR052194">
    <property type="entry name" value="MESH1"/>
</dbReference>
<dbReference type="Proteomes" id="UP000069935">
    <property type="component" value="Chromosome 5"/>
</dbReference>
<dbReference type="EMBL" id="CP012405">
    <property type="protein sequence ID" value="ALG74582.1"/>
    <property type="molecule type" value="Genomic_DNA"/>
</dbReference>
<sequence length="180" mass="18597">MSEDDGLITAALRHAAALHEGTYRPDRARTPFVSHLSETAELVRRAGGTPAEVAAAWLHDAVEDGLTTVDELAGLFGEEVAGLVAAVSDAPEDVGRAIGERKALQAIRLAAAPDGAKRIKLAEQISILQALAVERPLSWSVERADAYVEGSRLVAAACAAASPLLAERYAAVAALAGAPA</sequence>
<dbReference type="GO" id="GO:0008893">
    <property type="term" value="F:guanosine-3',5'-bis(diphosphate) 3'-diphosphatase activity"/>
    <property type="evidence" value="ECO:0007669"/>
    <property type="project" value="TreeGrafter"/>
</dbReference>
<reference evidence="1 2" key="2">
    <citation type="journal article" date="2016" name="Genome Announc.">
        <title>Complete Genome Sequence of a Strain of Azospirillum thiophilum Isolated from a Sulfide Spring.</title>
        <authorList>
            <person name="Fomenkov A."/>
            <person name="Vincze T."/>
            <person name="Grabovich M."/>
            <person name="Anton B.P."/>
            <person name="Dubinina G."/>
            <person name="Orlova M."/>
            <person name="Belousova E."/>
            <person name="Roberts R.J."/>
        </authorList>
    </citation>
    <scope>NUCLEOTIDE SEQUENCE [LARGE SCALE GENOMIC DNA]</scope>
    <source>
        <strain evidence="1 2">BV-S</strain>
    </source>
</reference>
<dbReference type="SUPFAM" id="SSF109604">
    <property type="entry name" value="HD-domain/PDEase-like"/>
    <property type="match status" value="1"/>
</dbReference>
<dbReference type="Gene3D" id="1.10.3210.10">
    <property type="entry name" value="Hypothetical protein af1432"/>
    <property type="match status" value="1"/>
</dbReference>
<accession>A0AAC8W3Y0</accession>
<dbReference type="Pfam" id="PF13328">
    <property type="entry name" value="HD_4"/>
    <property type="match status" value="1"/>
</dbReference>
<dbReference type="RefSeq" id="WP_045585806.1">
    <property type="nucleotide sequence ID" value="NZ_CP012405.1"/>
</dbReference>
<evidence type="ECO:0000313" key="1">
    <source>
        <dbReference type="EMBL" id="ALG74582.1"/>
    </source>
</evidence>
<dbReference type="PANTHER" id="PTHR46246:SF1">
    <property type="entry name" value="GUANOSINE-3',5'-BIS(DIPHOSPHATE) 3'-PYROPHOSPHOHYDROLASE MESH1"/>
    <property type="match status" value="1"/>
</dbReference>
<protein>
    <submittedName>
        <fullName evidence="1">Phosphohydrolase</fullName>
    </submittedName>
</protein>
<proteinExistence type="predicted"/>
<dbReference type="PANTHER" id="PTHR46246">
    <property type="entry name" value="GUANOSINE-3',5'-BIS(DIPHOSPHATE) 3'-PYROPHOSPHOHYDROLASE MESH1"/>
    <property type="match status" value="1"/>
</dbReference>
<reference evidence="2" key="1">
    <citation type="submission" date="2015-08" db="EMBL/GenBank/DDBJ databases">
        <title>Complete Genome Sequence of Azospirillum thiophilum BV-S.</title>
        <authorList>
            <person name="Fomenkov A."/>
            <person name="Vincze T."/>
            <person name="Grabovich M."/>
            <person name="Dubinina G."/>
            <person name="Orlova M."/>
            <person name="Belousova E."/>
            <person name="Roberts R.J."/>
        </authorList>
    </citation>
    <scope>NUCLEOTIDE SEQUENCE [LARGE SCALE GENOMIC DNA]</scope>
    <source>
        <strain evidence="2">BV-S</strain>
    </source>
</reference>
<organism evidence="1 2">
    <name type="scientific">Azospirillum thiophilum</name>
    <dbReference type="NCBI Taxonomy" id="528244"/>
    <lineage>
        <taxon>Bacteria</taxon>
        <taxon>Pseudomonadati</taxon>
        <taxon>Pseudomonadota</taxon>
        <taxon>Alphaproteobacteria</taxon>
        <taxon>Rhodospirillales</taxon>
        <taxon>Azospirillaceae</taxon>
        <taxon>Azospirillum</taxon>
    </lineage>
</organism>
<evidence type="ECO:0000313" key="2">
    <source>
        <dbReference type="Proteomes" id="UP000069935"/>
    </source>
</evidence>
<name>A0AAC8W3Y0_9PROT</name>
<dbReference type="KEGG" id="ati:AL072_26645"/>